<gene>
    <name evidence="12" type="ORF">SARC_07205</name>
</gene>
<organism evidence="12 13">
    <name type="scientific">Sphaeroforma arctica JP610</name>
    <dbReference type="NCBI Taxonomy" id="667725"/>
    <lineage>
        <taxon>Eukaryota</taxon>
        <taxon>Ichthyosporea</taxon>
        <taxon>Ichthyophonida</taxon>
        <taxon>Sphaeroforma</taxon>
    </lineage>
</organism>
<dbReference type="CDD" id="cd11642">
    <property type="entry name" value="SUMT"/>
    <property type="match status" value="1"/>
</dbReference>
<evidence type="ECO:0000256" key="6">
    <source>
        <dbReference type="ARBA" id="ARBA00022691"/>
    </source>
</evidence>
<dbReference type="GO" id="GO:0032259">
    <property type="term" value="P:methylation"/>
    <property type="evidence" value="ECO:0007669"/>
    <property type="project" value="UniProtKB-KW"/>
</dbReference>
<dbReference type="InterPro" id="IPR035996">
    <property type="entry name" value="4pyrrol_Methylase_sf"/>
</dbReference>
<dbReference type="GO" id="GO:0009086">
    <property type="term" value="P:methionine biosynthetic process"/>
    <property type="evidence" value="ECO:0007669"/>
    <property type="project" value="UniProtKB-KW"/>
</dbReference>
<comment type="similarity">
    <text evidence="1 10">Belongs to the precorrin methyltransferase family.</text>
</comment>
<dbReference type="GO" id="GO:0004851">
    <property type="term" value="F:uroporphyrin-III C-methyltransferase activity"/>
    <property type="evidence" value="ECO:0007669"/>
    <property type="project" value="UniProtKB-EC"/>
</dbReference>
<dbReference type="EC" id="2.1.1.107" evidence="2"/>
<proteinExistence type="inferred from homology"/>
<dbReference type="FunFam" id="3.30.950.10:FF:000005">
    <property type="entry name" value="Uroporphyrin-III c-methyltransferase, putative"/>
    <property type="match status" value="1"/>
</dbReference>
<dbReference type="Gene3D" id="3.40.1010.10">
    <property type="entry name" value="Cobalt-precorrin-4 Transmethylase, Domain 1"/>
    <property type="match status" value="1"/>
</dbReference>
<dbReference type="eggNOG" id="KOG1527">
    <property type="taxonomic scope" value="Eukaryota"/>
</dbReference>
<dbReference type="Gene3D" id="3.30.950.10">
    <property type="entry name" value="Methyltransferase, Cobalt-precorrin-4 Transmethylase, Domain 2"/>
    <property type="match status" value="1"/>
</dbReference>
<evidence type="ECO:0000256" key="3">
    <source>
        <dbReference type="ARBA" id="ARBA00022603"/>
    </source>
</evidence>
<keyword evidence="6" id="KW-0949">S-adenosyl-L-methionine</keyword>
<evidence type="ECO:0000313" key="13">
    <source>
        <dbReference type="Proteomes" id="UP000054560"/>
    </source>
</evidence>
<dbReference type="Proteomes" id="UP000054560">
    <property type="component" value="Unassembled WGS sequence"/>
</dbReference>
<accession>A0A0L0FUW3</accession>
<evidence type="ECO:0000256" key="4">
    <source>
        <dbReference type="ARBA" id="ARBA00022605"/>
    </source>
</evidence>
<keyword evidence="7" id="KW-0486">Methionine biosynthesis</keyword>
<evidence type="ECO:0000313" key="12">
    <source>
        <dbReference type="EMBL" id="KNC80434.1"/>
    </source>
</evidence>
<dbReference type="NCBIfam" id="TIGR01469">
    <property type="entry name" value="cobA_cysG_Cterm"/>
    <property type="match status" value="1"/>
</dbReference>
<dbReference type="InterPro" id="IPR000878">
    <property type="entry name" value="4pyrrol_Mease"/>
</dbReference>
<dbReference type="FunFam" id="3.40.1010.10:FF:000006">
    <property type="entry name" value="Siroheme synthase, putative"/>
    <property type="match status" value="1"/>
</dbReference>
<evidence type="ECO:0000256" key="8">
    <source>
        <dbReference type="ARBA" id="ARBA00052360"/>
    </source>
</evidence>
<dbReference type="GO" id="GO:0019354">
    <property type="term" value="P:siroheme biosynthetic process"/>
    <property type="evidence" value="ECO:0007669"/>
    <property type="project" value="InterPro"/>
</dbReference>
<keyword evidence="4" id="KW-0028">Amino-acid biosynthesis</keyword>
<keyword evidence="5 10" id="KW-0808">Transferase</keyword>
<dbReference type="PANTHER" id="PTHR45790:SF6">
    <property type="entry name" value="UROPORPHYRINOGEN-III C-METHYLTRANSFERASE"/>
    <property type="match status" value="1"/>
</dbReference>
<dbReference type="InterPro" id="IPR014776">
    <property type="entry name" value="4pyrrole_Mease_sub2"/>
</dbReference>
<evidence type="ECO:0000256" key="5">
    <source>
        <dbReference type="ARBA" id="ARBA00022679"/>
    </source>
</evidence>
<dbReference type="OrthoDB" id="508204at2759"/>
<dbReference type="EMBL" id="KQ242152">
    <property type="protein sequence ID" value="KNC80434.1"/>
    <property type="molecule type" value="Genomic_DNA"/>
</dbReference>
<dbReference type="SUPFAM" id="SSF53790">
    <property type="entry name" value="Tetrapyrrole methylase"/>
    <property type="match status" value="1"/>
</dbReference>
<dbReference type="AlphaFoldDB" id="A0A0L0FUW3"/>
<comment type="catalytic activity">
    <reaction evidence="8">
        <text>uroporphyrinogen III + 2 S-adenosyl-L-methionine = precorrin-2 + 2 S-adenosyl-L-homocysteine + H(+)</text>
        <dbReference type="Rhea" id="RHEA:32459"/>
        <dbReference type="ChEBI" id="CHEBI:15378"/>
        <dbReference type="ChEBI" id="CHEBI:57308"/>
        <dbReference type="ChEBI" id="CHEBI:57856"/>
        <dbReference type="ChEBI" id="CHEBI:58827"/>
        <dbReference type="ChEBI" id="CHEBI:59789"/>
        <dbReference type="EC" id="2.1.1.107"/>
    </reaction>
</comment>
<dbReference type="PROSITE" id="PS00840">
    <property type="entry name" value="SUMT_2"/>
    <property type="match status" value="1"/>
</dbReference>
<keyword evidence="3 10" id="KW-0489">Methyltransferase</keyword>
<protein>
    <recommendedName>
        <fullName evidence="2">uroporphyrinogen-III C-methyltransferase</fullName>
        <ecNumber evidence="2">2.1.1.107</ecNumber>
    </recommendedName>
</protein>
<dbReference type="RefSeq" id="XP_014154336.1">
    <property type="nucleotide sequence ID" value="XM_014298861.1"/>
</dbReference>
<dbReference type="InterPro" id="IPR003043">
    <property type="entry name" value="Uropor_MeTrfase_CS"/>
</dbReference>
<name>A0A0L0FUW3_9EUKA</name>
<comment type="function">
    <text evidence="9">Siroheme synthase involved in methionine biosynthesis.</text>
</comment>
<feature type="domain" description="Tetrapyrrole methylase" evidence="11">
    <location>
        <begin position="57"/>
        <end position="265"/>
    </location>
</feature>
<reference evidence="12 13" key="1">
    <citation type="submission" date="2011-02" db="EMBL/GenBank/DDBJ databases">
        <title>The Genome Sequence of Sphaeroforma arctica JP610.</title>
        <authorList>
            <consortium name="The Broad Institute Genome Sequencing Platform"/>
            <person name="Russ C."/>
            <person name="Cuomo C."/>
            <person name="Young S.K."/>
            <person name="Zeng Q."/>
            <person name="Gargeya S."/>
            <person name="Alvarado L."/>
            <person name="Berlin A."/>
            <person name="Chapman S.B."/>
            <person name="Chen Z."/>
            <person name="Freedman E."/>
            <person name="Gellesch M."/>
            <person name="Goldberg J."/>
            <person name="Griggs A."/>
            <person name="Gujja S."/>
            <person name="Heilman E."/>
            <person name="Heiman D."/>
            <person name="Howarth C."/>
            <person name="Mehta T."/>
            <person name="Neiman D."/>
            <person name="Pearson M."/>
            <person name="Roberts A."/>
            <person name="Saif S."/>
            <person name="Shea T."/>
            <person name="Shenoy N."/>
            <person name="Sisk P."/>
            <person name="Stolte C."/>
            <person name="Sykes S."/>
            <person name="White J."/>
            <person name="Yandava C."/>
            <person name="Burger G."/>
            <person name="Gray M.W."/>
            <person name="Holland P.W.H."/>
            <person name="King N."/>
            <person name="Lang F.B.F."/>
            <person name="Roger A.J."/>
            <person name="Ruiz-Trillo I."/>
            <person name="Haas B."/>
            <person name="Nusbaum C."/>
            <person name="Birren B."/>
        </authorList>
    </citation>
    <scope>NUCLEOTIDE SEQUENCE [LARGE SCALE GENOMIC DNA]</scope>
    <source>
        <strain evidence="12 13">JP610</strain>
    </source>
</reference>
<evidence type="ECO:0000256" key="2">
    <source>
        <dbReference type="ARBA" id="ARBA00012162"/>
    </source>
</evidence>
<evidence type="ECO:0000256" key="1">
    <source>
        <dbReference type="ARBA" id="ARBA00005879"/>
    </source>
</evidence>
<dbReference type="GeneID" id="25907709"/>
<evidence type="ECO:0000256" key="7">
    <source>
        <dbReference type="ARBA" id="ARBA00023167"/>
    </source>
</evidence>
<dbReference type="PANTHER" id="PTHR45790">
    <property type="entry name" value="SIROHEME SYNTHASE-RELATED"/>
    <property type="match status" value="1"/>
</dbReference>
<sequence>MAPNRIEYNFAGAQSVESFDSAEFSEDDIYHIAPRDIDDIGIGLGNEVHRPVIRGNLFLVGSGPGDPELLTMAAYRHLCTADLVVSDRLIPQEILKLVTGDLKIARKHPGNADAAQVELMDWCMEGILRGQKVVRLKNGDPFLYGRGGEEVNYFRRFHIDPVVIPGISSSLSAPLLAGIPPTHRGVADQVLIATAHGKNDTIPDLPPYARNRTTIFLMSIGRLNTLTKGLMQEAGFPTDTPAAIIEKASHSNGQQRVFKSTLEHIARIADLENVKPPGVVVVGHTVNAITENYKF</sequence>
<dbReference type="STRING" id="667725.A0A0L0FUW3"/>
<evidence type="ECO:0000256" key="10">
    <source>
        <dbReference type="RuleBase" id="RU003960"/>
    </source>
</evidence>
<evidence type="ECO:0000259" key="11">
    <source>
        <dbReference type="Pfam" id="PF00590"/>
    </source>
</evidence>
<dbReference type="InterPro" id="IPR014777">
    <property type="entry name" value="4pyrrole_Mease_sub1"/>
</dbReference>
<keyword evidence="13" id="KW-1185">Reference proteome</keyword>
<dbReference type="InterPro" id="IPR006366">
    <property type="entry name" value="CobA/CysG_C"/>
</dbReference>
<evidence type="ECO:0000256" key="9">
    <source>
        <dbReference type="ARBA" id="ARBA00055636"/>
    </source>
</evidence>
<dbReference type="InterPro" id="IPR050161">
    <property type="entry name" value="Siro_Cobalamin_biosynth"/>
</dbReference>
<dbReference type="Pfam" id="PF00590">
    <property type="entry name" value="TP_methylase"/>
    <property type="match status" value="1"/>
</dbReference>